<proteinExistence type="predicted"/>
<evidence type="ECO:0000313" key="2">
    <source>
        <dbReference type="Proteomes" id="UP000601522"/>
    </source>
</evidence>
<sequence length="108" mass="12574">MEFNKWTKTIHELAVKNGWWDEERSFGDIIALCHSELSEALEEYRDGRLPNEIYYNGDKPEGIPIELADVIIRILDYCGKEKIDIGKALNIKHKFNKTRPYKHGGKVI</sequence>
<reference evidence="1 2" key="1">
    <citation type="submission" date="2020-08" db="EMBL/GenBank/DDBJ databases">
        <title>Genome public.</title>
        <authorList>
            <person name="Liu C."/>
            <person name="Sun Q."/>
        </authorList>
    </citation>
    <scope>NUCLEOTIDE SEQUENCE [LARGE SCALE GENOMIC DNA]</scope>
    <source>
        <strain evidence="1 2">NSJ-26</strain>
    </source>
</reference>
<protein>
    <recommendedName>
        <fullName evidence="3">NTP pyrophosphohydrolase MazG putative catalytic core domain-containing protein</fullName>
    </recommendedName>
</protein>
<keyword evidence="2" id="KW-1185">Reference proteome</keyword>
<dbReference type="RefSeq" id="WP_249323469.1">
    <property type="nucleotide sequence ID" value="NZ_JACRTK010000002.1"/>
</dbReference>
<dbReference type="AlphaFoldDB" id="A0A926F261"/>
<evidence type="ECO:0000313" key="1">
    <source>
        <dbReference type="EMBL" id="MBC8590632.1"/>
    </source>
</evidence>
<dbReference type="CDD" id="cd11542">
    <property type="entry name" value="NTP-PPase_u5"/>
    <property type="match status" value="1"/>
</dbReference>
<dbReference type="Gene3D" id="1.10.287.1080">
    <property type="entry name" value="MazG-like"/>
    <property type="match status" value="1"/>
</dbReference>
<dbReference type="SUPFAM" id="SSF101386">
    <property type="entry name" value="all-alpha NTP pyrophosphatases"/>
    <property type="match status" value="1"/>
</dbReference>
<dbReference type="Proteomes" id="UP000601522">
    <property type="component" value="Unassembled WGS sequence"/>
</dbReference>
<comment type="caution">
    <text evidence="1">The sequence shown here is derived from an EMBL/GenBank/DDBJ whole genome shotgun (WGS) entry which is preliminary data.</text>
</comment>
<organism evidence="1 2">
    <name type="scientific">Wansuia hejianensis</name>
    <dbReference type="NCBI Taxonomy" id="2763667"/>
    <lineage>
        <taxon>Bacteria</taxon>
        <taxon>Bacillati</taxon>
        <taxon>Bacillota</taxon>
        <taxon>Clostridia</taxon>
        <taxon>Lachnospirales</taxon>
        <taxon>Lachnospiraceae</taxon>
        <taxon>Wansuia</taxon>
    </lineage>
</organism>
<name>A0A926F261_9FIRM</name>
<gene>
    <name evidence="1" type="ORF">H8689_05740</name>
</gene>
<dbReference type="EMBL" id="JACRTK010000002">
    <property type="protein sequence ID" value="MBC8590632.1"/>
    <property type="molecule type" value="Genomic_DNA"/>
</dbReference>
<accession>A0A926F261</accession>
<evidence type="ECO:0008006" key="3">
    <source>
        <dbReference type="Google" id="ProtNLM"/>
    </source>
</evidence>